<dbReference type="PANTHER" id="PTHR13383:SF11">
    <property type="entry name" value="RIBONUCLEASE H2 SUBUNIT B"/>
    <property type="match status" value="1"/>
</dbReference>
<dbReference type="EMBL" id="CVMT01000002">
    <property type="protein sequence ID" value="CRG86416.1"/>
    <property type="molecule type" value="Genomic_DNA"/>
</dbReference>
<dbReference type="Pfam" id="PF09468">
    <property type="entry name" value="RNase_H2-Ydr279"/>
    <property type="match status" value="1"/>
</dbReference>
<keyword evidence="3" id="KW-0539">Nucleus</keyword>
<dbReference type="CDD" id="cd09270">
    <property type="entry name" value="RNase_H2-B"/>
    <property type="match status" value="1"/>
</dbReference>
<feature type="region of interest" description="Disordered" evidence="6">
    <location>
        <begin position="369"/>
        <end position="409"/>
    </location>
</feature>
<dbReference type="GO" id="GO:0006401">
    <property type="term" value="P:RNA catabolic process"/>
    <property type="evidence" value="ECO:0007669"/>
    <property type="project" value="TreeGrafter"/>
</dbReference>
<dbReference type="STRING" id="28573.A0A0U1LUE8"/>
<evidence type="ECO:0000256" key="4">
    <source>
        <dbReference type="ARBA" id="ARBA00024778"/>
    </source>
</evidence>
<dbReference type="GO" id="GO:0032299">
    <property type="term" value="C:ribonuclease H2 complex"/>
    <property type="evidence" value="ECO:0007669"/>
    <property type="project" value="InterPro"/>
</dbReference>
<evidence type="ECO:0000313" key="10">
    <source>
        <dbReference type="Proteomes" id="UP000054383"/>
    </source>
</evidence>
<evidence type="ECO:0000256" key="6">
    <source>
        <dbReference type="SAM" id="MobiDB-lite"/>
    </source>
</evidence>
<dbReference type="InterPro" id="IPR019024">
    <property type="entry name" value="RNase_H2_suB_wHTH"/>
</dbReference>
<evidence type="ECO:0000256" key="3">
    <source>
        <dbReference type="ARBA" id="ARBA00023242"/>
    </source>
</evidence>
<comment type="subcellular location">
    <subcellularLocation>
        <location evidence="1">Nucleus</location>
    </subcellularLocation>
</comment>
<dbReference type="InterPro" id="IPR040456">
    <property type="entry name" value="RNase_H2_suB"/>
</dbReference>
<dbReference type="PANTHER" id="PTHR13383">
    <property type="entry name" value="RIBONUCLEASE H2 SUBUNIT B"/>
    <property type="match status" value="1"/>
</dbReference>
<evidence type="ECO:0000256" key="2">
    <source>
        <dbReference type="ARBA" id="ARBA00019062"/>
    </source>
</evidence>
<dbReference type="Gene3D" id="1.10.20.120">
    <property type="match status" value="1"/>
</dbReference>
<feature type="compositionally biased region" description="Polar residues" evidence="6">
    <location>
        <begin position="280"/>
        <end position="294"/>
    </location>
</feature>
<keyword evidence="10" id="KW-1185">Reference proteome</keyword>
<dbReference type="Pfam" id="PF17745">
    <property type="entry name" value="Ydr279_N"/>
    <property type="match status" value="1"/>
</dbReference>
<evidence type="ECO:0000259" key="7">
    <source>
        <dbReference type="Pfam" id="PF09468"/>
    </source>
</evidence>
<feature type="domain" description="Ribonuclease H2 subunit B wHTH" evidence="7">
    <location>
        <begin position="127"/>
        <end position="326"/>
    </location>
</feature>
<dbReference type="Proteomes" id="UP000054383">
    <property type="component" value="Unassembled WGS sequence"/>
</dbReference>
<feature type="compositionally biased region" description="Low complexity" evidence="6">
    <location>
        <begin position="261"/>
        <end position="278"/>
    </location>
</feature>
<dbReference type="InterPro" id="IPR041195">
    <property type="entry name" value="Rnh202_N"/>
</dbReference>
<evidence type="ECO:0000256" key="5">
    <source>
        <dbReference type="ARBA" id="ARBA00033464"/>
    </source>
</evidence>
<accession>A0A0U1LUE8</accession>
<dbReference type="GO" id="GO:0005654">
    <property type="term" value="C:nucleoplasm"/>
    <property type="evidence" value="ECO:0007669"/>
    <property type="project" value="TreeGrafter"/>
</dbReference>
<gene>
    <name evidence="9" type="ORF">PISL3812_03422</name>
</gene>
<feature type="region of interest" description="Disordered" evidence="6">
    <location>
        <begin position="1"/>
        <end position="37"/>
    </location>
</feature>
<dbReference type="AlphaFoldDB" id="A0A0U1LUE8"/>
<organism evidence="9 10">
    <name type="scientific">Talaromyces islandicus</name>
    <name type="common">Penicillium islandicum</name>
    <dbReference type="NCBI Taxonomy" id="28573"/>
    <lineage>
        <taxon>Eukaryota</taxon>
        <taxon>Fungi</taxon>
        <taxon>Dikarya</taxon>
        <taxon>Ascomycota</taxon>
        <taxon>Pezizomycotina</taxon>
        <taxon>Eurotiomycetes</taxon>
        <taxon>Eurotiomycetidae</taxon>
        <taxon>Eurotiales</taxon>
        <taxon>Trichocomaceae</taxon>
        <taxon>Talaromyces</taxon>
        <taxon>Talaromyces sect. Islandici</taxon>
    </lineage>
</organism>
<dbReference type="OrthoDB" id="29098at2759"/>
<evidence type="ECO:0000256" key="1">
    <source>
        <dbReference type="ARBA" id="ARBA00004123"/>
    </source>
</evidence>
<name>A0A0U1LUE8_TALIS</name>
<feature type="region of interest" description="Disordered" evidence="6">
    <location>
        <begin position="242"/>
        <end position="294"/>
    </location>
</feature>
<proteinExistence type="predicted"/>
<evidence type="ECO:0000259" key="8">
    <source>
        <dbReference type="Pfam" id="PF17745"/>
    </source>
</evidence>
<feature type="compositionally biased region" description="Basic and acidic residues" evidence="6">
    <location>
        <begin position="386"/>
        <end position="406"/>
    </location>
</feature>
<sequence>MPRTRSKGTTASKSTAAEEQQVDTSTRKKPLESVDVPSRTFILPSKRSDAGRFLTLESPSSGAPSRYFFDPHSGLYEFTSVASTPWAPRSILVTPKRGEEEESEQDSKAYVTKKAELLIATPIDMLFFMLPIIAPAENNSSTRNMFQPLDDILDSQDDLAPHLRHILYDVTFRPTLERRMQAICDTMEAGDETLYRFKEKKLVDELIAKAERMIVQGLPKSLEEHFVRTVLDPPLMSVKKEKVQITASTTTNEESQESETSETQSTTTTTVTVTSEEQSGAETPATNLSTVEDISSSDPITRLLRLRIALSFMRQSYLPPHLSNSIDGLLKSPESPIDFQPLDERLKELAVLRAEANASFQAGNYTRKRGFDDEDAESQAEKRRKKEEEEKKKKLAESRGVRDLKKVNTSGMKKMSDFFKKKT</sequence>
<comment type="function">
    <text evidence="4">Non catalytic subunit of RNase H2, an endonuclease that specifically degrades the RNA of RNA:DNA hybrids. Participates in DNA replication, possibly by mediating the removal of lagging-strand Okazaki fragment RNA primers during DNA replication. Mediates the excision of single ribonucleotides from DNA:RNA duplexes.</text>
</comment>
<evidence type="ECO:0000313" key="9">
    <source>
        <dbReference type="EMBL" id="CRG86416.1"/>
    </source>
</evidence>
<dbReference type="OMA" id="YYFCPKL"/>
<reference evidence="9 10" key="1">
    <citation type="submission" date="2015-04" db="EMBL/GenBank/DDBJ databases">
        <authorList>
            <person name="Syromyatnikov M.Y."/>
            <person name="Popov V.N."/>
        </authorList>
    </citation>
    <scope>NUCLEOTIDE SEQUENCE [LARGE SCALE GENOMIC DNA]</scope>
    <source>
        <strain evidence="9">WF-38-12</strain>
    </source>
</reference>
<protein>
    <recommendedName>
        <fullName evidence="2">Ribonuclease H2 subunit B</fullName>
    </recommendedName>
    <alternativeName>
        <fullName evidence="5">Ribonuclease HI subunit B</fullName>
    </alternativeName>
</protein>
<feature type="domain" description="Rnh202 triple barrel" evidence="8">
    <location>
        <begin position="42"/>
        <end position="124"/>
    </location>
</feature>
<feature type="compositionally biased region" description="Polar residues" evidence="6">
    <location>
        <begin position="7"/>
        <end position="24"/>
    </location>
</feature>